<comment type="caution">
    <text evidence="1">The sequence shown here is derived from an EMBL/GenBank/DDBJ whole genome shotgun (WGS) entry which is preliminary data.</text>
</comment>
<dbReference type="EMBL" id="NCVQ01000003">
    <property type="protein sequence ID" value="PWZ37874.1"/>
    <property type="molecule type" value="Genomic_DNA"/>
</dbReference>
<organism evidence="1">
    <name type="scientific">Zea mays</name>
    <name type="common">Maize</name>
    <dbReference type="NCBI Taxonomy" id="4577"/>
    <lineage>
        <taxon>Eukaryota</taxon>
        <taxon>Viridiplantae</taxon>
        <taxon>Streptophyta</taxon>
        <taxon>Embryophyta</taxon>
        <taxon>Tracheophyta</taxon>
        <taxon>Spermatophyta</taxon>
        <taxon>Magnoliopsida</taxon>
        <taxon>Liliopsida</taxon>
        <taxon>Poales</taxon>
        <taxon>Poaceae</taxon>
        <taxon>PACMAD clade</taxon>
        <taxon>Panicoideae</taxon>
        <taxon>Andropogonodae</taxon>
        <taxon>Andropogoneae</taxon>
        <taxon>Tripsacinae</taxon>
        <taxon>Zea</taxon>
    </lineage>
</organism>
<evidence type="ECO:0000313" key="1">
    <source>
        <dbReference type="EMBL" id="PWZ37874.1"/>
    </source>
</evidence>
<dbReference type="AlphaFoldDB" id="A0A3L6FUV2"/>
<proteinExistence type="predicted"/>
<accession>A0A3L6FUV2</accession>
<gene>
    <name evidence="1" type="ORF">Zm00014a_004881</name>
</gene>
<sequence length="37" mass="4268">MLVWHIPHSSETISNNLHIPIFKLHSANNMCRLLQTA</sequence>
<dbReference type="Proteomes" id="UP000251960">
    <property type="component" value="Chromosome 2"/>
</dbReference>
<protein>
    <submittedName>
        <fullName evidence="1">Uncharacterized protein</fullName>
    </submittedName>
</protein>
<reference evidence="1" key="1">
    <citation type="journal article" date="2018" name="Nat. Genet.">
        <title>Extensive intraspecific gene order and gene structural variations between Mo17 and other maize genomes.</title>
        <authorList>
            <person name="Sun S."/>
            <person name="Zhou Y."/>
            <person name="Chen J."/>
            <person name="Shi J."/>
            <person name="Zhao H."/>
            <person name="Zhao H."/>
            <person name="Song W."/>
            <person name="Zhang M."/>
            <person name="Cui Y."/>
            <person name="Dong X."/>
            <person name="Liu H."/>
            <person name="Ma X."/>
            <person name="Jiao Y."/>
            <person name="Wang B."/>
            <person name="Wei X."/>
            <person name="Stein J.C."/>
            <person name="Glaubitz J.C."/>
            <person name="Lu F."/>
            <person name="Yu G."/>
            <person name="Liang C."/>
            <person name="Fengler K."/>
            <person name="Li B."/>
            <person name="Rafalski A."/>
            <person name="Schnable P.S."/>
            <person name="Ware D.H."/>
            <person name="Buckler E.S."/>
            <person name="Lai J."/>
        </authorList>
    </citation>
    <scope>NUCLEOTIDE SEQUENCE [LARGE SCALE GENOMIC DNA]</scope>
    <source>
        <tissue evidence="1">Seedling</tissue>
    </source>
</reference>
<name>A0A3L6FUV2_MAIZE</name>